<evidence type="ECO:0000313" key="1">
    <source>
        <dbReference type="EMBL" id="GAT27464.1"/>
    </source>
</evidence>
<dbReference type="VEuPathDB" id="FungiDB:ASPFODRAFT_122707"/>
<protein>
    <submittedName>
        <fullName evidence="1">Fungal specific transcription factor</fullName>
    </submittedName>
</protein>
<proteinExistence type="predicted"/>
<dbReference type="Proteomes" id="UP000075230">
    <property type="component" value="Unassembled WGS sequence"/>
</dbReference>
<accession>A0A146FN75</accession>
<evidence type="ECO:0000313" key="2">
    <source>
        <dbReference type="Proteomes" id="UP000075230"/>
    </source>
</evidence>
<comment type="caution">
    <text evidence="1">The sequence shown here is derived from an EMBL/GenBank/DDBJ whole genome shotgun (WGS) entry which is preliminary data.</text>
</comment>
<reference evidence="2" key="2">
    <citation type="submission" date="2016-02" db="EMBL/GenBank/DDBJ databases">
        <title>Genome sequencing of Aspergillus luchuensis NBRC 4314.</title>
        <authorList>
            <person name="Yamada O."/>
        </authorList>
    </citation>
    <scope>NUCLEOTIDE SEQUENCE [LARGE SCALE GENOMIC DNA]</scope>
    <source>
        <strain evidence="2">RIB 2604</strain>
    </source>
</reference>
<organism evidence="1 2">
    <name type="scientific">Aspergillus kawachii</name>
    <name type="common">White koji mold</name>
    <name type="synonym">Aspergillus awamori var. kawachi</name>
    <dbReference type="NCBI Taxonomy" id="1069201"/>
    <lineage>
        <taxon>Eukaryota</taxon>
        <taxon>Fungi</taxon>
        <taxon>Dikarya</taxon>
        <taxon>Ascomycota</taxon>
        <taxon>Pezizomycotina</taxon>
        <taxon>Eurotiomycetes</taxon>
        <taxon>Eurotiomycetidae</taxon>
        <taxon>Eurotiales</taxon>
        <taxon>Aspergillaceae</taxon>
        <taxon>Aspergillus</taxon>
        <taxon>Aspergillus subgen. Circumdati</taxon>
    </lineage>
</organism>
<gene>
    <name evidence="1" type="ORF">RIB2604_02111570</name>
</gene>
<reference evidence="1 2" key="1">
    <citation type="journal article" date="2016" name="DNA Res.">
        <title>Genome sequence of Aspergillus luchuensis NBRC 4314.</title>
        <authorList>
            <person name="Yamada O."/>
            <person name="Machida M."/>
            <person name="Hosoyama A."/>
            <person name="Goto M."/>
            <person name="Takahashi T."/>
            <person name="Futagami T."/>
            <person name="Yamagata Y."/>
            <person name="Takeuchi M."/>
            <person name="Kobayashi T."/>
            <person name="Koike H."/>
            <person name="Abe K."/>
            <person name="Asai K."/>
            <person name="Arita M."/>
            <person name="Fujita N."/>
            <person name="Fukuda K."/>
            <person name="Higa K."/>
            <person name="Horikawa H."/>
            <person name="Ishikawa T."/>
            <person name="Jinno K."/>
            <person name="Kato Y."/>
            <person name="Kirimura K."/>
            <person name="Mizutani O."/>
            <person name="Nakasone K."/>
            <person name="Sano M."/>
            <person name="Shiraishi Y."/>
            <person name="Tsukahara M."/>
            <person name="Gomi K."/>
        </authorList>
    </citation>
    <scope>NUCLEOTIDE SEQUENCE [LARGE SCALE GENOMIC DNA]</scope>
    <source>
        <strain evidence="1 2">RIB 2604</strain>
    </source>
</reference>
<dbReference type="EMBL" id="BCWF01000021">
    <property type="protein sequence ID" value="GAT27464.1"/>
    <property type="molecule type" value="Genomic_DNA"/>
</dbReference>
<dbReference type="AlphaFoldDB" id="A0A146FN75"/>
<sequence length="160" mass="17009">MSTQWEAAKHCHRALSLLSRTIQESGTTTAAAAAGEGSPNKRRKVAVDPHHTAFFTPINSLSSTNMDDEYARGRAGRRTPTAAAAAATTSGLHETANTSGGHIHLSHEDRLFAAEGVSTNTNDNNNGDAVGEFDFGIVDLLEGSNFDDLADMFGQQYPSF</sequence>
<name>A0A146FN75_ASPKA</name>